<accession>M9R243</accession>
<dbReference type="FunFam" id="3.40.630.30:FF:000047">
    <property type="entry name" value="Acetyltransferase, GNAT family"/>
    <property type="match status" value="1"/>
</dbReference>
<reference evidence="2 3" key="1">
    <citation type="journal article" date="2013" name="PLoS ONE">
        <title>Poles Apart: Arctic and Antarctic Octadecabacter strains Share High Genome Plasticity and a New Type of Xanthorhodopsin.</title>
        <authorList>
            <person name="Vollmers J."/>
            <person name="Voget S."/>
            <person name="Dietrich S."/>
            <person name="Gollnow K."/>
            <person name="Smits M."/>
            <person name="Meyer K."/>
            <person name="Brinkhoff T."/>
            <person name="Simon M."/>
            <person name="Daniel R."/>
        </authorList>
    </citation>
    <scope>NUCLEOTIDE SEQUENCE [LARGE SCALE GENOMIC DNA]</scope>
    <source>
        <strain evidence="2 3">307</strain>
    </source>
</reference>
<dbReference type="Gene3D" id="3.40.630.30">
    <property type="match status" value="1"/>
</dbReference>
<dbReference type="AlphaFoldDB" id="M9R243"/>
<dbReference type="STRING" id="391626.OAN307_c09990"/>
<evidence type="ECO:0000259" key="1">
    <source>
        <dbReference type="PROSITE" id="PS51186"/>
    </source>
</evidence>
<organism evidence="2 3">
    <name type="scientific">Octadecabacter antarcticus 307</name>
    <dbReference type="NCBI Taxonomy" id="391626"/>
    <lineage>
        <taxon>Bacteria</taxon>
        <taxon>Pseudomonadati</taxon>
        <taxon>Pseudomonadota</taxon>
        <taxon>Alphaproteobacteria</taxon>
        <taxon>Rhodobacterales</taxon>
        <taxon>Roseobacteraceae</taxon>
        <taxon>Octadecabacter</taxon>
    </lineage>
</organism>
<dbReference type="eggNOG" id="COG1670">
    <property type="taxonomic scope" value="Bacteria"/>
</dbReference>
<dbReference type="SUPFAM" id="SSF55729">
    <property type="entry name" value="Acyl-CoA N-acyltransferases (Nat)"/>
    <property type="match status" value="1"/>
</dbReference>
<sequence>MDTTRRPIGPIVDFGGARFPDGRTLIGAHVRLEKIDPARHGAGLWAQMTGQNALWDYLFEEPPADQAEFIAVVTQYASRADWLGYAVCLPDGDVVGYAYYLNIVPAMGTIEVGNINFAPVLQRTVAATEAMFLMMHEAFALGYRRYEWKCNALNRPSRQSAQRLGFSWEGIFRQHLIVKNRNRDTAWLAMCDQDWPAMRRAFEVWLAPNNFDDAGRQRQSLRALTGPHRIANDPAQPN</sequence>
<dbReference type="PANTHER" id="PTHR43441">
    <property type="entry name" value="RIBOSOMAL-PROTEIN-SERINE ACETYLTRANSFERASE"/>
    <property type="match status" value="1"/>
</dbReference>
<dbReference type="RefSeq" id="WP_015498757.1">
    <property type="nucleotide sequence ID" value="NC_020911.1"/>
</dbReference>
<dbReference type="GO" id="GO:0005737">
    <property type="term" value="C:cytoplasm"/>
    <property type="evidence" value="ECO:0007669"/>
    <property type="project" value="TreeGrafter"/>
</dbReference>
<keyword evidence="3" id="KW-1185">Reference proteome</keyword>
<feature type="domain" description="N-acetyltransferase" evidence="1">
    <location>
        <begin position="33"/>
        <end position="184"/>
    </location>
</feature>
<dbReference type="HOGENOM" id="CLU_013985_1_2_5"/>
<protein>
    <recommendedName>
        <fullName evidence="1">N-acetyltransferase domain-containing protein</fullName>
    </recommendedName>
</protein>
<gene>
    <name evidence="2" type="ORF">OAN307_c09990</name>
</gene>
<dbReference type="InterPro" id="IPR000182">
    <property type="entry name" value="GNAT_dom"/>
</dbReference>
<dbReference type="GO" id="GO:1990189">
    <property type="term" value="F:protein N-terminal-serine acetyltransferase activity"/>
    <property type="evidence" value="ECO:0007669"/>
    <property type="project" value="TreeGrafter"/>
</dbReference>
<proteinExistence type="predicted"/>
<dbReference type="Proteomes" id="UP000005307">
    <property type="component" value="Chromosome"/>
</dbReference>
<dbReference type="InterPro" id="IPR016181">
    <property type="entry name" value="Acyl_CoA_acyltransferase"/>
</dbReference>
<evidence type="ECO:0000313" key="2">
    <source>
        <dbReference type="EMBL" id="AGI66714.1"/>
    </source>
</evidence>
<dbReference type="KEGG" id="oat:OAN307_c09990"/>
<dbReference type="OrthoDB" id="5295305at2"/>
<dbReference type="Pfam" id="PF13302">
    <property type="entry name" value="Acetyltransf_3"/>
    <property type="match status" value="1"/>
</dbReference>
<dbReference type="PANTHER" id="PTHR43441:SF2">
    <property type="entry name" value="FAMILY ACETYLTRANSFERASE, PUTATIVE (AFU_ORTHOLOGUE AFUA_7G00850)-RELATED"/>
    <property type="match status" value="1"/>
</dbReference>
<dbReference type="GO" id="GO:0008999">
    <property type="term" value="F:protein-N-terminal-alanine acetyltransferase activity"/>
    <property type="evidence" value="ECO:0007669"/>
    <property type="project" value="TreeGrafter"/>
</dbReference>
<dbReference type="InterPro" id="IPR051908">
    <property type="entry name" value="Ribosomal_N-acetyltransferase"/>
</dbReference>
<evidence type="ECO:0000313" key="3">
    <source>
        <dbReference type="Proteomes" id="UP000005307"/>
    </source>
</evidence>
<dbReference type="PROSITE" id="PS51186">
    <property type="entry name" value="GNAT"/>
    <property type="match status" value="1"/>
</dbReference>
<dbReference type="EMBL" id="CP003740">
    <property type="protein sequence ID" value="AGI66714.1"/>
    <property type="molecule type" value="Genomic_DNA"/>
</dbReference>
<name>M9R243_9RHOB</name>